<feature type="transmembrane region" description="Helical" evidence="1">
    <location>
        <begin position="72"/>
        <end position="95"/>
    </location>
</feature>
<feature type="transmembrane region" description="Helical" evidence="1">
    <location>
        <begin position="151"/>
        <end position="179"/>
    </location>
</feature>
<dbReference type="RefSeq" id="WP_125428451.1">
    <property type="nucleotide sequence ID" value="NZ_RWIS01000004.1"/>
</dbReference>
<keyword evidence="3" id="KW-1185">Reference proteome</keyword>
<dbReference type="Proteomes" id="UP000280066">
    <property type="component" value="Unassembled WGS sequence"/>
</dbReference>
<reference evidence="2 3" key="1">
    <citation type="submission" date="2018-12" db="EMBL/GenBank/DDBJ databases">
        <authorList>
            <person name="Feng G."/>
            <person name="Zhu H."/>
        </authorList>
    </citation>
    <scope>NUCLEOTIDE SEQUENCE [LARGE SCALE GENOMIC DNA]</scope>
    <source>
        <strain evidence="2 3">9PBR-2</strain>
    </source>
</reference>
<gene>
    <name evidence="2" type="ORF">EI290_07880</name>
</gene>
<feature type="transmembrane region" description="Helical" evidence="1">
    <location>
        <begin position="322"/>
        <end position="340"/>
    </location>
</feature>
<dbReference type="OrthoDB" id="878475at2"/>
<keyword evidence="1" id="KW-0472">Membrane</keyword>
<name>A0A428JMN1_9BACT</name>
<feature type="transmembrane region" description="Helical" evidence="1">
    <location>
        <begin position="102"/>
        <end position="119"/>
    </location>
</feature>
<sequence length="559" mass="61463">MSHRRLVVLLLPLLLLLVSGAVWGCYFETNDDLTIVALLRGETAAAPVSDLYLYFHGFAGVWSRLYPTAPLVSWYGLTLYGLLYTATVLAFAVLYRLLRPAAGRWGLVAVLVLFWGVAWLEHGLWFNYVRVPLLLAGAGVLFAAQRAPARGALAIGLLAFGLSWLIRPSAALLGGAAALPGAWWLSGRRSLPVLAGAAAWAMLGGLWLNLTWSPAAATFRRLDVLKSNLNDFQLTAPPPRPLSAADSLGLAAVRQWMLADSAVVNEALFARVAPIRPGYFLWETAPTKLLALLRQLPRDYFPLLLLVAATWALVARRPGGRWFWAVQLGYTGLVLGLGVVLKLPPRLALPLLDFWVISNLIFVFGRQPVPRHAVAVLLAVLVAAAVPYGLKTWHRSIVLAAEQQRNNQTREQLSQLAKRADVVVTDLWEQTYKAGSPFQEVLPSAVGGRNKLTNAPLRVSVIGWQTLHPSQPALRQHLTGSRNFTEALRRLGQRPNVAWLLSPEGAALLNRQLALRQQPGQPLMQLESASANRLTWKNAMHAYQFRVKFLHSSSKAKIL</sequence>
<accession>A0A428JMN1</accession>
<comment type="caution">
    <text evidence="2">The sequence shown here is derived from an EMBL/GenBank/DDBJ whole genome shotgun (WGS) entry which is preliminary data.</text>
</comment>
<protein>
    <recommendedName>
        <fullName evidence="4">Glycosyltransferase RgtA/B/C/D-like domain-containing protein</fullName>
    </recommendedName>
</protein>
<feature type="transmembrane region" description="Helical" evidence="1">
    <location>
        <begin position="125"/>
        <end position="144"/>
    </location>
</feature>
<feature type="transmembrane region" description="Helical" evidence="1">
    <location>
        <begin position="191"/>
        <end position="212"/>
    </location>
</feature>
<organism evidence="2 3">
    <name type="scientific">Hymenobacter metallilatus</name>
    <dbReference type="NCBI Taxonomy" id="2493666"/>
    <lineage>
        <taxon>Bacteria</taxon>
        <taxon>Pseudomonadati</taxon>
        <taxon>Bacteroidota</taxon>
        <taxon>Cytophagia</taxon>
        <taxon>Cytophagales</taxon>
        <taxon>Hymenobacteraceae</taxon>
        <taxon>Hymenobacter</taxon>
    </lineage>
</organism>
<dbReference type="EMBL" id="RWIS01000004">
    <property type="protein sequence ID" value="RSK34537.1"/>
    <property type="molecule type" value="Genomic_DNA"/>
</dbReference>
<keyword evidence="1" id="KW-0812">Transmembrane</keyword>
<proteinExistence type="predicted"/>
<evidence type="ECO:0000256" key="1">
    <source>
        <dbReference type="SAM" id="Phobius"/>
    </source>
</evidence>
<feature type="transmembrane region" description="Helical" evidence="1">
    <location>
        <begin position="371"/>
        <end position="390"/>
    </location>
</feature>
<evidence type="ECO:0000313" key="3">
    <source>
        <dbReference type="Proteomes" id="UP000280066"/>
    </source>
</evidence>
<dbReference type="AlphaFoldDB" id="A0A428JMN1"/>
<keyword evidence="1" id="KW-1133">Transmembrane helix</keyword>
<evidence type="ECO:0008006" key="4">
    <source>
        <dbReference type="Google" id="ProtNLM"/>
    </source>
</evidence>
<evidence type="ECO:0000313" key="2">
    <source>
        <dbReference type="EMBL" id="RSK34537.1"/>
    </source>
</evidence>